<evidence type="ECO:0000313" key="4">
    <source>
        <dbReference type="Proteomes" id="UP000319817"/>
    </source>
</evidence>
<evidence type="ECO:0008006" key="5">
    <source>
        <dbReference type="Google" id="ProtNLM"/>
    </source>
</evidence>
<keyword evidence="4" id="KW-1185">Reference proteome</keyword>
<organism evidence="3 4">
    <name type="scientific">Stieleria marina</name>
    <dbReference type="NCBI Taxonomy" id="1930275"/>
    <lineage>
        <taxon>Bacteria</taxon>
        <taxon>Pseudomonadati</taxon>
        <taxon>Planctomycetota</taxon>
        <taxon>Planctomycetia</taxon>
        <taxon>Pirellulales</taxon>
        <taxon>Pirellulaceae</taxon>
        <taxon>Stieleria</taxon>
    </lineage>
</organism>
<protein>
    <recommendedName>
        <fullName evidence="5">Magnesium transporter MgtE intracellular domain-containing protein</fullName>
    </recommendedName>
</protein>
<dbReference type="RefSeq" id="WP_145419010.1">
    <property type="nucleotide sequence ID" value="NZ_CP036526.1"/>
</dbReference>
<accession>A0A517NVM5</accession>
<sequence precursor="true">MKTIIAAVVTCMVLFGVSAATTHLFLSEPPADEETEVAENAEGEEIADESPVRAMPVAFRPESAVSVEAVLQMSDSIKKMEQQMATRQQRLAKDEQRVQLLFDDLATEQDELRAFSEGIDAKVDMVKRLNSSLRETLDQLDARKAELQKLEKDTGSDEQSQQEDMDSRVNDVKSWFAGLEAEQAADYLKEFANNGKLAFAASLLQKMPDRQKAKILEAMSDPILVDQLIDALTIRPKKK</sequence>
<evidence type="ECO:0000256" key="2">
    <source>
        <dbReference type="SAM" id="SignalP"/>
    </source>
</evidence>
<evidence type="ECO:0000256" key="1">
    <source>
        <dbReference type="SAM" id="Coils"/>
    </source>
</evidence>
<dbReference type="OrthoDB" id="256564at2"/>
<evidence type="ECO:0000313" key="3">
    <source>
        <dbReference type="EMBL" id="QDT11174.1"/>
    </source>
</evidence>
<dbReference type="AlphaFoldDB" id="A0A517NVM5"/>
<proteinExistence type="predicted"/>
<feature type="coiled-coil region" evidence="1">
    <location>
        <begin position="123"/>
        <end position="153"/>
    </location>
</feature>
<dbReference type="Proteomes" id="UP000319817">
    <property type="component" value="Chromosome"/>
</dbReference>
<reference evidence="3 4" key="1">
    <citation type="submission" date="2019-02" db="EMBL/GenBank/DDBJ databases">
        <title>Deep-cultivation of Planctomycetes and their phenomic and genomic characterization uncovers novel biology.</title>
        <authorList>
            <person name="Wiegand S."/>
            <person name="Jogler M."/>
            <person name="Boedeker C."/>
            <person name="Pinto D."/>
            <person name="Vollmers J."/>
            <person name="Rivas-Marin E."/>
            <person name="Kohn T."/>
            <person name="Peeters S.H."/>
            <person name="Heuer A."/>
            <person name="Rast P."/>
            <person name="Oberbeckmann S."/>
            <person name="Bunk B."/>
            <person name="Jeske O."/>
            <person name="Meyerdierks A."/>
            <person name="Storesund J.E."/>
            <person name="Kallscheuer N."/>
            <person name="Luecker S."/>
            <person name="Lage O.M."/>
            <person name="Pohl T."/>
            <person name="Merkel B.J."/>
            <person name="Hornburger P."/>
            <person name="Mueller R.-W."/>
            <person name="Bruemmer F."/>
            <person name="Labrenz M."/>
            <person name="Spormann A.M."/>
            <person name="Op den Camp H."/>
            <person name="Overmann J."/>
            <person name="Amann R."/>
            <person name="Jetten M.S.M."/>
            <person name="Mascher T."/>
            <person name="Medema M.H."/>
            <person name="Devos D.P."/>
            <person name="Kaster A.-K."/>
            <person name="Ovreas L."/>
            <person name="Rohde M."/>
            <person name="Galperin M.Y."/>
            <person name="Jogler C."/>
        </authorList>
    </citation>
    <scope>NUCLEOTIDE SEQUENCE [LARGE SCALE GENOMIC DNA]</scope>
    <source>
        <strain evidence="3 4">K23_9</strain>
    </source>
</reference>
<gene>
    <name evidence="3" type="ORF">K239x_31680</name>
</gene>
<name>A0A517NVM5_9BACT</name>
<keyword evidence="2" id="KW-0732">Signal</keyword>
<feature type="signal peptide" evidence="2">
    <location>
        <begin position="1"/>
        <end position="19"/>
    </location>
</feature>
<keyword evidence="1" id="KW-0175">Coiled coil</keyword>
<feature type="chain" id="PRO_5022071995" description="Magnesium transporter MgtE intracellular domain-containing protein" evidence="2">
    <location>
        <begin position="20"/>
        <end position="239"/>
    </location>
</feature>
<dbReference type="EMBL" id="CP036526">
    <property type="protein sequence ID" value="QDT11174.1"/>
    <property type="molecule type" value="Genomic_DNA"/>
</dbReference>